<reference evidence="1" key="1">
    <citation type="submission" date="2014-11" db="EMBL/GenBank/DDBJ databases">
        <authorList>
            <person name="Amaro Gonzalez C."/>
        </authorList>
    </citation>
    <scope>NUCLEOTIDE SEQUENCE</scope>
</reference>
<protein>
    <submittedName>
        <fullName evidence="1">Uncharacterized protein</fullName>
    </submittedName>
</protein>
<dbReference type="EMBL" id="GBXM01042772">
    <property type="protein sequence ID" value="JAH65805.1"/>
    <property type="molecule type" value="Transcribed_RNA"/>
</dbReference>
<name>A0A0E9UKM9_ANGAN</name>
<accession>A0A0E9UKM9</accession>
<reference evidence="1" key="2">
    <citation type="journal article" date="2015" name="Fish Shellfish Immunol.">
        <title>Early steps in the European eel (Anguilla anguilla)-Vibrio vulnificus interaction in the gills: Role of the RtxA13 toxin.</title>
        <authorList>
            <person name="Callol A."/>
            <person name="Pajuelo D."/>
            <person name="Ebbesson L."/>
            <person name="Teles M."/>
            <person name="MacKenzie S."/>
            <person name="Amaro C."/>
        </authorList>
    </citation>
    <scope>NUCLEOTIDE SEQUENCE</scope>
</reference>
<dbReference type="AlphaFoldDB" id="A0A0E9UKM9"/>
<sequence length="25" mass="2927">MFNLSASVPRNFRISSFCILFFILC</sequence>
<organism evidence="1">
    <name type="scientific">Anguilla anguilla</name>
    <name type="common">European freshwater eel</name>
    <name type="synonym">Muraena anguilla</name>
    <dbReference type="NCBI Taxonomy" id="7936"/>
    <lineage>
        <taxon>Eukaryota</taxon>
        <taxon>Metazoa</taxon>
        <taxon>Chordata</taxon>
        <taxon>Craniata</taxon>
        <taxon>Vertebrata</taxon>
        <taxon>Euteleostomi</taxon>
        <taxon>Actinopterygii</taxon>
        <taxon>Neopterygii</taxon>
        <taxon>Teleostei</taxon>
        <taxon>Anguilliformes</taxon>
        <taxon>Anguillidae</taxon>
        <taxon>Anguilla</taxon>
    </lineage>
</organism>
<proteinExistence type="predicted"/>
<evidence type="ECO:0000313" key="1">
    <source>
        <dbReference type="EMBL" id="JAH65805.1"/>
    </source>
</evidence>